<keyword evidence="8" id="KW-1185">Reference proteome</keyword>
<feature type="active site" description="Charge relay system" evidence="5">
    <location>
        <position position="489"/>
    </location>
</feature>
<evidence type="ECO:0000259" key="6">
    <source>
        <dbReference type="Pfam" id="PF00082"/>
    </source>
</evidence>
<reference evidence="7 8" key="1">
    <citation type="submission" date="2024-06" db="EMBL/GenBank/DDBJ databases">
        <title>Flavobacterium spp. isolated from glacier.</title>
        <authorList>
            <person name="Han D."/>
        </authorList>
    </citation>
    <scope>NUCLEOTIDE SEQUENCE [LARGE SCALE GENOMIC DNA]</scope>
    <source>
        <strain evidence="7 8">ZS1P70</strain>
    </source>
</reference>
<evidence type="ECO:0000256" key="2">
    <source>
        <dbReference type="ARBA" id="ARBA00022670"/>
    </source>
</evidence>
<name>A0ABW6I8N6_9FLAO</name>
<dbReference type="InterPro" id="IPR023828">
    <property type="entry name" value="Peptidase_S8_Ser-AS"/>
</dbReference>
<evidence type="ECO:0000313" key="8">
    <source>
        <dbReference type="Proteomes" id="UP001600107"/>
    </source>
</evidence>
<evidence type="ECO:0000256" key="5">
    <source>
        <dbReference type="PROSITE-ProRule" id="PRU01240"/>
    </source>
</evidence>
<dbReference type="InterPro" id="IPR000209">
    <property type="entry name" value="Peptidase_S8/S53_dom"/>
</dbReference>
<dbReference type="PANTHER" id="PTHR43399">
    <property type="entry name" value="SUBTILISIN-RELATED"/>
    <property type="match status" value="1"/>
</dbReference>
<protein>
    <submittedName>
        <fullName evidence="7">S8 family peptidase</fullName>
        <ecNumber evidence="7">3.4.-.-</ecNumber>
    </submittedName>
</protein>
<accession>A0ABW6I8N6</accession>
<comment type="similarity">
    <text evidence="1 5">Belongs to the peptidase S8 family.</text>
</comment>
<proteinExistence type="inferred from homology"/>
<dbReference type="InterPro" id="IPR051048">
    <property type="entry name" value="Peptidase_S8/S53_subtilisin"/>
</dbReference>
<dbReference type="Proteomes" id="UP001600107">
    <property type="component" value="Unassembled WGS sequence"/>
</dbReference>
<feature type="domain" description="Peptidase S8/S53" evidence="6">
    <location>
        <begin position="73"/>
        <end position="522"/>
    </location>
</feature>
<keyword evidence="3 5" id="KW-0378">Hydrolase</keyword>
<dbReference type="PROSITE" id="PS51257">
    <property type="entry name" value="PROKAR_LIPOPROTEIN"/>
    <property type="match status" value="1"/>
</dbReference>
<dbReference type="InterPro" id="IPR036852">
    <property type="entry name" value="Peptidase_S8/S53_dom_sf"/>
</dbReference>
<gene>
    <name evidence="7" type="ORF">ACFX5F_13700</name>
</gene>
<comment type="caution">
    <text evidence="7">The sequence shown here is derived from an EMBL/GenBank/DDBJ whole genome shotgun (WGS) entry which is preliminary data.</text>
</comment>
<feature type="active site" description="Charge relay system" evidence="5">
    <location>
        <position position="81"/>
    </location>
</feature>
<dbReference type="RefSeq" id="WP_379852575.1">
    <property type="nucleotide sequence ID" value="NZ_JBHZPY010000013.1"/>
</dbReference>
<dbReference type="PRINTS" id="PR00723">
    <property type="entry name" value="SUBTILISIN"/>
</dbReference>
<dbReference type="GO" id="GO:0016787">
    <property type="term" value="F:hydrolase activity"/>
    <property type="evidence" value="ECO:0007669"/>
    <property type="project" value="UniProtKB-KW"/>
</dbReference>
<keyword evidence="2 5" id="KW-0645">Protease</keyword>
<dbReference type="Gene3D" id="3.40.50.200">
    <property type="entry name" value="Peptidase S8/S53 domain"/>
    <property type="match status" value="2"/>
</dbReference>
<evidence type="ECO:0000256" key="4">
    <source>
        <dbReference type="ARBA" id="ARBA00022825"/>
    </source>
</evidence>
<sequence>MKPIYTFLLFLFFLIGCKSTKESTTSSVKSIAKKKLTSLASQTWYRKDYQQDTIPGISLDKWYRQNKKKPKSKSIIVAVIDTQIDLGHEDLEGQIWTNPNEIAGNRIDDDHNGYIDDVNGWNFTSNKKGDYVVWGNFEYIRILREWGPLFKSKTVDQISPRQLPDYIEYQRALKIYEEENSDYKNWLKSSRYSVALFPVVKDTLKYFFPKEDYTYKQLDSIYKIHKINDKNFRQRREDNDLDLGALIGFMKARFDFNDRTLEKVMDNETQVDSIVNKNLNINFDERTFIGDNSKILEKGYGNNNVSNNKAGHRPFQDHSTKVSGIIAANRKNNKGIKGIAQNVKIMPLNISASGDEHDKDIAMAIRYAVDNGAKVINMSFGKEFSLHKKWVLEAFNYAEDHNVLLVHIAGNDSFNVDENPYYPSDVAFDGSKEACGNFINVGSISSKLDSTFVSRFSNYGKQNVDLFAPGDEIYSTSAGNTYASDSGTSLAGPMVSGTAALIWSYYPKLTVTEVKQIILDSGTAYEIEVLVPGSKDKKVPFTELSKSGKVLNVYNAMQLAEKMSKQKP</sequence>
<dbReference type="SUPFAM" id="SSF52743">
    <property type="entry name" value="Subtilisin-like"/>
    <property type="match status" value="1"/>
</dbReference>
<keyword evidence="4 5" id="KW-0720">Serine protease</keyword>
<evidence type="ECO:0000313" key="7">
    <source>
        <dbReference type="EMBL" id="MFE3872277.1"/>
    </source>
</evidence>
<dbReference type="EMBL" id="JBHZPY010000013">
    <property type="protein sequence ID" value="MFE3872277.1"/>
    <property type="molecule type" value="Genomic_DNA"/>
</dbReference>
<dbReference type="InterPro" id="IPR034080">
    <property type="entry name" value="Protease_P7-like_dom"/>
</dbReference>
<dbReference type="PROSITE" id="PS00138">
    <property type="entry name" value="SUBTILASE_SER"/>
    <property type="match status" value="1"/>
</dbReference>
<dbReference type="PROSITE" id="PS51892">
    <property type="entry name" value="SUBTILASE"/>
    <property type="match status" value="1"/>
</dbReference>
<dbReference type="Pfam" id="PF00082">
    <property type="entry name" value="Peptidase_S8"/>
    <property type="match status" value="1"/>
</dbReference>
<dbReference type="CDD" id="cd07483">
    <property type="entry name" value="Peptidases_S8_Subtilisin_Novo-like"/>
    <property type="match status" value="1"/>
</dbReference>
<dbReference type="PANTHER" id="PTHR43399:SF4">
    <property type="entry name" value="CELL WALL-ASSOCIATED PROTEASE"/>
    <property type="match status" value="1"/>
</dbReference>
<organism evidence="7 8">
    <name type="scientific">Flavobacterium zhoui</name>
    <dbReference type="NCBI Taxonomy" id="3230414"/>
    <lineage>
        <taxon>Bacteria</taxon>
        <taxon>Pseudomonadati</taxon>
        <taxon>Bacteroidota</taxon>
        <taxon>Flavobacteriia</taxon>
        <taxon>Flavobacteriales</taxon>
        <taxon>Flavobacteriaceae</taxon>
        <taxon>Flavobacterium</taxon>
    </lineage>
</organism>
<dbReference type="InterPro" id="IPR015500">
    <property type="entry name" value="Peptidase_S8_subtilisin-rel"/>
</dbReference>
<evidence type="ECO:0000256" key="3">
    <source>
        <dbReference type="ARBA" id="ARBA00022801"/>
    </source>
</evidence>
<evidence type="ECO:0000256" key="1">
    <source>
        <dbReference type="ARBA" id="ARBA00011073"/>
    </source>
</evidence>
<dbReference type="EC" id="3.4.-.-" evidence="7"/>
<feature type="active site" description="Charge relay system" evidence="5">
    <location>
        <position position="318"/>
    </location>
</feature>